<dbReference type="EMBL" id="VHIZ01000050">
    <property type="protein sequence ID" value="TPV24606.1"/>
    <property type="molecule type" value="Genomic_DNA"/>
</dbReference>
<organism evidence="3 4">
    <name type="scientific">Pantoea anthophila</name>
    <dbReference type="NCBI Taxonomy" id="470931"/>
    <lineage>
        <taxon>Bacteria</taxon>
        <taxon>Pseudomonadati</taxon>
        <taxon>Pseudomonadota</taxon>
        <taxon>Gammaproteobacteria</taxon>
        <taxon>Enterobacterales</taxon>
        <taxon>Erwiniaceae</taxon>
        <taxon>Pantoea</taxon>
    </lineage>
</organism>
<evidence type="ECO:0000256" key="1">
    <source>
        <dbReference type="ARBA" id="ARBA00038310"/>
    </source>
</evidence>
<evidence type="ECO:0000313" key="4">
    <source>
        <dbReference type="Proteomes" id="UP000316142"/>
    </source>
</evidence>
<dbReference type="PANTHER" id="PTHR43569:SF1">
    <property type="entry name" value="BLL3371 PROTEIN"/>
    <property type="match status" value="1"/>
</dbReference>
<gene>
    <name evidence="3" type="ORF">FJW00_13895</name>
</gene>
<name>A0ABY2ZAT4_9GAMM</name>
<dbReference type="InterPro" id="IPR006680">
    <property type="entry name" value="Amidohydro-rel"/>
</dbReference>
<keyword evidence="4" id="KW-1185">Reference proteome</keyword>
<dbReference type="Pfam" id="PF04909">
    <property type="entry name" value="Amidohydro_2"/>
    <property type="match status" value="1"/>
</dbReference>
<dbReference type="InterPro" id="IPR052350">
    <property type="entry name" value="Metallo-dep_Lactonases"/>
</dbReference>
<dbReference type="PANTHER" id="PTHR43569">
    <property type="entry name" value="AMIDOHYDROLASE"/>
    <property type="match status" value="1"/>
</dbReference>
<comment type="similarity">
    <text evidence="1">Belongs to the metallo-dependent hydrolases superfamily.</text>
</comment>
<sequence length="356" mass="38839">MEIVNAPHLPVREAWLARHHEEALMPELPVVDAHHHLWDRQSGRYLAPELSQDIEQSGHRILSTVYVQCRSMLRRHGPEAFRPVGEVEFAGGCAAMFESGHYGEAAGCEAIVGGASLLAGDDLLPVVELMLARSGGRLRGMRNPLAWHPDPRVSSSPVTPPAGLAASAAFQRGAACLARNGLSLDVWVYHTQLDEIAGLARAQPDLLVIVDHCGGPIGTGPYAGKQDAVFQAWKKAIIALAALPNVRIKISGFGMTVMGYPFAQHDTPPDSLTLSRAWQPLFETLVEAFGVQRCMFASNFPVDKGMFSYGVFWNACKRLAEQASAAEQAHLFWRTAASTYRLSSLENMDEYEIKSA</sequence>
<evidence type="ECO:0000313" key="3">
    <source>
        <dbReference type="EMBL" id="TPV24606.1"/>
    </source>
</evidence>
<comment type="caution">
    <text evidence="3">The sequence shown here is derived from an EMBL/GenBank/DDBJ whole genome shotgun (WGS) entry which is preliminary data.</text>
</comment>
<dbReference type="RefSeq" id="WP_140924518.1">
    <property type="nucleotide sequence ID" value="NZ_VHIZ01000050.1"/>
</dbReference>
<dbReference type="Gene3D" id="3.20.20.140">
    <property type="entry name" value="Metal-dependent hydrolases"/>
    <property type="match status" value="1"/>
</dbReference>
<feature type="domain" description="Amidohydrolase-related" evidence="2">
    <location>
        <begin position="31"/>
        <end position="342"/>
    </location>
</feature>
<proteinExistence type="inferred from homology"/>
<dbReference type="SUPFAM" id="SSF51556">
    <property type="entry name" value="Metallo-dependent hydrolases"/>
    <property type="match status" value="1"/>
</dbReference>
<evidence type="ECO:0000259" key="2">
    <source>
        <dbReference type="Pfam" id="PF04909"/>
    </source>
</evidence>
<accession>A0ABY2ZAT4</accession>
<reference evidence="3 4" key="1">
    <citation type="submission" date="2019-06" db="EMBL/GenBank/DDBJ databases">
        <title>Taxogenomics and systematics of the genus Pantoea.</title>
        <authorList>
            <person name="Tambong J.T."/>
        </authorList>
    </citation>
    <scope>NUCLEOTIDE SEQUENCE [LARGE SCALE GENOMIC DNA]</scope>
    <source>
        <strain evidence="3 4">LMG 2558</strain>
    </source>
</reference>
<dbReference type="Proteomes" id="UP000316142">
    <property type="component" value="Unassembled WGS sequence"/>
</dbReference>
<dbReference type="InterPro" id="IPR032466">
    <property type="entry name" value="Metal_Hydrolase"/>
</dbReference>
<protein>
    <submittedName>
        <fullName evidence="3">Amidohydrolase</fullName>
    </submittedName>
</protein>